<protein>
    <recommendedName>
        <fullName evidence="1">Copper amine oxidase-like N-terminal domain-containing protein</fullName>
    </recommendedName>
</protein>
<evidence type="ECO:0000313" key="2">
    <source>
        <dbReference type="EMBL" id="KAF1085741.1"/>
    </source>
</evidence>
<dbReference type="AlphaFoldDB" id="A0A9D2WRT2"/>
<accession>A0A9D2WRT2</accession>
<name>A0A9D2WRT2_9FIRM</name>
<dbReference type="Pfam" id="PF07833">
    <property type="entry name" value="Cu_amine_oxidN1"/>
    <property type="match status" value="1"/>
</dbReference>
<reference evidence="2" key="1">
    <citation type="submission" date="2016-02" db="EMBL/GenBank/DDBJ databases">
        <title>Draft Genome Sequence of Sporotomaculum syntrophicum Strain FB, a Syntrophic Benzoate Degrader.</title>
        <authorList>
            <person name="Nobu M.K."/>
            <person name="Narihiro T."/>
            <person name="Qiu Y.-L."/>
            <person name="Ohashi A."/>
            <person name="Liu W.-T."/>
            <person name="Yuji S."/>
        </authorList>
    </citation>
    <scope>NUCLEOTIDE SEQUENCE</scope>
    <source>
        <strain evidence="2">FB</strain>
    </source>
</reference>
<gene>
    <name evidence="2" type="ORF">SPSYN_01887</name>
</gene>
<proteinExistence type="predicted"/>
<evidence type="ECO:0000259" key="1">
    <source>
        <dbReference type="Pfam" id="PF07833"/>
    </source>
</evidence>
<dbReference type="Gene3D" id="3.30.457.10">
    <property type="entry name" value="Copper amine oxidase-like, N-terminal domain"/>
    <property type="match status" value="1"/>
</dbReference>
<evidence type="ECO:0000313" key="3">
    <source>
        <dbReference type="Proteomes" id="UP000798488"/>
    </source>
</evidence>
<dbReference type="InterPro" id="IPR012854">
    <property type="entry name" value="Cu_amine_oxidase-like_N"/>
</dbReference>
<dbReference type="EMBL" id="LSRS01000003">
    <property type="protein sequence ID" value="KAF1085741.1"/>
    <property type="molecule type" value="Genomic_DNA"/>
</dbReference>
<dbReference type="InterPro" id="IPR036582">
    <property type="entry name" value="Mao_N_sf"/>
</dbReference>
<dbReference type="Proteomes" id="UP000798488">
    <property type="component" value="Unassembled WGS sequence"/>
</dbReference>
<sequence>MVKTDEATELSGDAATLNGQMTECYGEIKEYGFYFGTELTKTDQKIIVGEKEYVAKPFSKRIDQLKPGTYFYKAFATNATDTGYGPLMEFTIKQTSGDNNTAPDGIKVKLDDQLLTFDVQPSISNGRTLVPLRGIFEALGANVSWDGAARKIIATRGDLEITLVINGAANINGVIAPLDEPARIVSGRTLVPLRFVSEAMQCKVDWNGAAQTVTITSIP</sequence>
<comment type="caution">
    <text evidence="2">The sequence shown here is derived from an EMBL/GenBank/DDBJ whole genome shotgun (WGS) entry which is preliminary data.</text>
</comment>
<keyword evidence="3" id="KW-1185">Reference proteome</keyword>
<dbReference type="SUPFAM" id="SSF55383">
    <property type="entry name" value="Copper amine oxidase, domain N"/>
    <property type="match status" value="1"/>
</dbReference>
<organism evidence="2 3">
    <name type="scientific">Sporotomaculum syntrophicum</name>
    <dbReference type="NCBI Taxonomy" id="182264"/>
    <lineage>
        <taxon>Bacteria</taxon>
        <taxon>Bacillati</taxon>
        <taxon>Bacillota</taxon>
        <taxon>Clostridia</taxon>
        <taxon>Eubacteriales</taxon>
        <taxon>Desulfallaceae</taxon>
        <taxon>Sporotomaculum</taxon>
    </lineage>
</organism>
<feature type="domain" description="Copper amine oxidase-like N-terminal" evidence="1">
    <location>
        <begin position="110"/>
        <end position="215"/>
    </location>
</feature>